<dbReference type="KEGG" id="psuu:Psuf_017170"/>
<gene>
    <name evidence="2" type="ORF">Psuf_017170</name>
</gene>
<reference evidence="2 3" key="1">
    <citation type="submission" date="2020-03" db="EMBL/GenBank/DDBJ databases">
        <title>Whole genome shotgun sequence of Phytohabitans suffuscus NBRC 105367.</title>
        <authorList>
            <person name="Komaki H."/>
            <person name="Tamura T."/>
        </authorList>
    </citation>
    <scope>NUCLEOTIDE SEQUENCE [LARGE SCALE GENOMIC DNA]</scope>
    <source>
        <strain evidence="2 3">NBRC 105367</strain>
    </source>
</reference>
<reference evidence="2 3" key="2">
    <citation type="submission" date="2020-03" db="EMBL/GenBank/DDBJ databases">
        <authorList>
            <person name="Ichikawa N."/>
            <person name="Kimura A."/>
            <person name="Kitahashi Y."/>
            <person name="Uohara A."/>
        </authorList>
    </citation>
    <scope>NUCLEOTIDE SEQUENCE [LARGE SCALE GENOMIC DNA]</scope>
    <source>
        <strain evidence="2 3">NBRC 105367</strain>
    </source>
</reference>
<dbReference type="Proteomes" id="UP000503011">
    <property type="component" value="Chromosome"/>
</dbReference>
<evidence type="ECO:0000256" key="1">
    <source>
        <dbReference type="SAM" id="MobiDB-lite"/>
    </source>
</evidence>
<protein>
    <submittedName>
        <fullName evidence="2">Uncharacterized protein</fullName>
    </submittedName>
</protein>
<organism evidence="2 3">
    <name type="scientific">Phytohabitans suffuscus</name>
    <dbReference type="NCBI Taxonomy" id="624315"/>
    <lineage>
        <taxon>Bacteria</taxon>
        <taxon>Bacillati</taxon>
        <taxon>Actinomycetota</taxon>
        <taxon>Actinomycetes</taxon>
        <taxon>Micromonosporales</taxon>
        <taxon>Micromonosporaceae</taxon>
    </lineage>
</organism>
<dbReference type="EMBL" id="AP022871">
    <property type="protein sequence ID" value="BCB84404.1"/>
    <property type="molecule type" value="Genomic_DNA"/>
</dbReference>
<sequence>MPLPVCVRTAPLLASDSRMSPEPVRAVDIAPARPRASMLPEPVRASRSPAMSLIVMSPEPVCTFTEPDASVIPTLPEPVLRSTVDTPLSERSPEPSSPLIATPLGATIS</sequence>
<evidence type="ECO:0000313" key="2">
    <source>
        <dbReference type="EMBL" id="BCB84404.1"/>
    </source>
</evidence>
<dbReference type="AlphaFoldDB" id="A0A6F8YE39"/>
<feature type="region of interest" description="Disordered" evidence="1">
    <location>
        <begin position="75"/>
        <end position="109"/>
    </location>
</feature>
<evidence type="ECO:0000313" key="3">
    <source>
        <dbReference type="Proteomes" id="UP000503011"/>
    </source>
</evidence>
<proteinExistence type="predicted"/>
<keyword evidence="3" id="KW-1185">Reference proteome</keyword>
<name>A0A6F8YE39_9ACTN</name>
<accession>A0A6F8YE39</accession>